<feature type="compositionally biased region" description="Basic and acidic residues" evidence="1">
    <location>
        <begin position="1"/>
        <end position="27"/>
    </location>
</feature>
<reference evidence="2" key="1">
    <citation type="journal article" date="2014" name="Int. J. Syst. Evol. Microbiol.">
        <title>Complete genome sequence of Corynebacterium casei LMG S-19264T (=DSM 44701T), isolated from a smear-ripened cheese.</title>
        <authorList>
            <consortium name="US DOE Joint Genome Institute (JGI-PGF)"/>
            <person name="Walter F."/>
            <person name="Albersmeier A."/>
            <person name="Kalinowski J."/>
            <person name="Ruckert C."/>
        </authorList>
    </citation>
    <scope>NUCLEOTIDE SEQUENCE</scope>
    <source>
        <strain evidence="2">JCM 5016</strain>
    </source>
</reference>
<evidence type="ECO:0000313" key="3">
    <source>
        <dbReference type="Proteomes" id="UP000623010"/>
    </source>
</evidence>
<gene>
    <name evidence="2" type="ORF">GCM10010389_48790</name>
</gene>
<sequence>MRKKAEGDEAQRRPAARTAHEAGRAPREQSMITGSTAWSPRWRAPTAPTEGRATALRGEAAPVTAFPRAARARLDVSPPPAGALGAGPGPRPDRRDAREVS</sequence>
<evidence type="ECO:0000313" key="2">
    <source>
        <dbReference type="EMBL" id="GHA03648.1"/>
    </source>
</evidence>
<feature type="region of interest" description="Disordered" evidence="1">
    <location>
        <begin position="1"/>
        <end position="101"/>
    </location>
</feature>
<protein>
    <submittedName>
        <fullName evidence="2">Uncharacterized protein</fullName>
    </submittedName>
</protein>
<evidence type="ECO:0000256" key="1">
    <source>
        <dbReference type="SAM" id="MobiDB-lite"/>
    </source>
</evidence>
<proteinExistence type="predicted"/>
<comment type="caution">
    <text evidence="2">The sequence shown here is derived from an EMBL/GenBank/DDBJ whole genome shotgun (WGS) entry which is preliminary data.</text>
</comment>
<reference evidence="2" key="2">
    <citation type="submission" date="2020-09" db="EMBL/GenBank/DDBJ databases">
        <authorList>
            <person name="Sun Q."/>
            <person name="Ohkuma M."/>
        </authorList>
    </citation>
    <scope>NUCLEOTIDE SEQUENCE</scope>
    <source>
        <strain evidence="2">JCM 5016</strain>
    </source>
</reference>
<organism evidence="2 3">
    <name type="scientific">Streptomyces echinoruber</name>
    <dbReference type="NCBI Taxonomy" id="68898"/>
    <lineage>
        <taxon>Bacteria</taxon>
        <taxon>Bacillati</taxon>
        <taxon>Actinomycetota</taxon>
        <taxon>Actinomycetes</taxon>
        <taxon>Kitasatosporales</taxon>
        <taxon>Streptomycetaceae</taxon>
        <taxon>Streptomyces</taxon>
    </lineage>
</organism>
<keyword evidence="3" id="KW-1185">Reference proteome</keyword>
<dbReference type="AlphaFoldDB" id="A0A918VJC9"/>
<dbReference type="EMBL" id="BMWH01000023">
    <property type="protein sequence ID" value="GHA03648.1"/>
    <property type="molecule type" value="Genomic_DNA"/>
</dbReference>
<accession>A0A918VJC9</accession>
<dbReference type="Proteomes" id="UP000623010">
    <property type="component" value="Unassembled WGS sequence"/>
</dbReference>
<name>A0A918VJC9_9ACTN</name>
<feature type="compositionally biased region" description="Basic and acidic residues" evidence="1">
    <location>
        <begin position="91"/>
        <end position="101"/>
    </location>
</feature>